<evidence type="ECO:0000259" key="1">
    <source>
        <dbReference type="PROSITE" id="PS50097"/>
    </source>
</evidence>
<sequence>MTLRVGSAGKEFTIHKNLACSSVDFLEAELESGFTEAGSGIKHLPEDDKEVILLLVDWIYGRTIPTGYIDALCIRSSTSTSSLTRFIESLSGDQGMWSQKIQRNWLHKPDLKDTWDIVKGDSLASVRGPRNRAIIDPRQRNEQDSRNTCQFHTHSQDVSCREAIGPIQAGFLLDVTRTADDSNKLASIAKPTAKLLGVPGWRLYDVTWVFSDIMNMNRKAMGSEPQQAEGVTSDVL</sequence>
<dbReference type="InterPro" id="IPR000210">
    <property type="entry name" value="BTB/POZ_dom"/>
</dbReference>
<keyword evidence="3" id="KW-1185">Reference proteome</keyword>
<proteinExistence type="predicted"/>
<dbReference type="AlphaFoldDB" id="A0A1E1LKQ9"/>
<evidence type="ECO:0000313" key="2">
    <source>
        <dbReference type="EMBL" id="CZT11076.1"/>
    </source>
</evidence>
<dbReference type="SUPFAM" id="SSF54695">
    <property type="entry name" value="POZ domain"/>
    <property type="match status" value="1"/>
</dbReference>
<dbReference type="OrthoDB" id="6359816at2759"/>
<gene>
    <name evidence="2" type="ORF">RAG0_15342</name>
</gene>
<name>A0A1E1LKQ9_9HELO</name>
<dbReference type="InterPro" id="IPR011333">
    <property type="entry name" value="SKP1/BTB/POZ_sf"/>
</dbReference>
<evidence type="ECO:0000313" key="3">
    <source>
        <dbReference type="Proteomes" id="UP000178912"/>
    </source>
</evidence>
<accession>A0A1E1LKQ9</accession>
<dbReference type="PANTHER" id="PTHR47843">
    <property type="entry name" value="BTB DOMAIN-CONTAINING PROTEIN-RELATED"/>
    <property type="match status" value="1"/>
</dbReference>
<protein>
    <recommendedName>
        <fullName evidence="1">BTB domain-containing protein</fullName>
    </recommendedName>
</protein>
<dbReference type="PROSITE" id="PS50097">
    <property type="entry name" value="BTB"/>
    <property type="match status" value="1"/>
</dbReference>
<dbReference type="Proteomes" id="UP000178912">
    <property type="component" value="Unassembled WGS sequence"/>
</dbReference>
<dbReference type="CDD" id="cd18186">
    <property type="entry name" value="BTB_POZ_ZBTB_KLHL-like"/>
    <property type="match status" value="1"/>
</dbReference>
<dbReference type="Gene3D" id="3.30.710.10">
    <property type="entry name" value="Potassium Channel Kv1.1, Chain A"/>
    <property type="match status" value="1"/>
</dbReference>
<reference evidence="3" key="1">
    <citation type="submission" date="2016-03" db="EMBL/GenBank/DDBJ databases">
        <authorList>
            <person name="Guldener U."/>
        </authorList>
    </citation>
    <scope>NUCLEOTIDE SEQUENCE [LARGE SCALE GENOMIC DNA]</scope>
    <source>
        <strain evidence="3">04CH-RAC-A.6.1</strain>
    </source>
</reference>
<feature type="domain" description="BTB" evidence="1">
    <location>
        <begin position="1"/>
        <end position="68"/>
    </location>
</feature>
<dbReference type="EMBL" id="FJUX01000136">
    <property type="protein sequence ID" value="CZT11076.1"/>
    <property type="molecule type" value="Genomic_DNA"/>
</dbReference>
<organism evidence="2 3">
    <name type="scientific">Rhynchosporium agropyri</name>
    <dbReference type="NCBI Taxonomy" id="914238"/>
    <lineage>
        <taxon>Eukaryota</taxon>
        <taxon>Fungi</taxon>
        <taxon>Dikarya</taxon>
        <taxon>Ascomycota</taxon>
        <taxon>Pezizomycotina</taxon>
        <taxon>Leotiomycetes</taxon>
        <taxon>Helotiales</taxon>
        <taxon>Ploettnerulaceae</taxon>
        <taxon>Rhynchosporium</taxon>
    </lineage>
</organism>